<organism evidence="2 3">
    <name type="scientific">Rhodococcoides kroppenstedtii</name>
    <dbReference type="NCBI Taxonomy" id="293050"/>
    <lineage>
        <taxon>Bacteria</taxon>
        <taxon>Bacillati</taxon>
        <taxon>Actinomycetota</taxon>
        <taxon>Actinomycetes</taxon>
        <taxon>Mycobacteriales</taxon>
        <taxon>Nocardiaceae</taxon>
        <taxon>Rhodococcoides</taxon>
    </lineage>
</organism>
<name>A0A1I0SSF6_9NOCA</name>
<accession>A0A1I0SSF6</accession>
<dbReference type="SUPFAM" id="SSF52777">
    <property type="entry name" value="CoA-dependent acyltransferases"/>
    <property type="match status" value="1"/>
</dbReference>
<evidence type="ECO:0000313" key="2">
    <source>
        <dbReference type="EMBL" id="SFA42419.1"/>
    </source>
</evidence>
<dbReference type="OrthoDB" id="4368617at2"/>
<dbReference type="EMBL" id="FOJN01000002">
    <property type="protein sequence ID" value="SFA42419.1"/>
    <property type="molecule type" value="Genomic_DNA"/>
</dbReference>
<evidence type="ECO:0000256" key="1">
    <source>
        <dbReference type="SAM" id="MobiDB-lite"/>
    </source>
</evidence>
<sequence>MSRLQDQDFTYWFLREAFGWDVVLQLTWTFDRAPGTAALQAFTDALTASRLHRRLVRPRVPLARPYWVRSTTDPVPSVRHDPVPADQRDEWARALLRTTDLDAEAGRCWAVHVAPDDRGGAVLSLTCLHLVADGRALTSAAVDAAVATRTPAPAPSARPPRRLDVSRLGPVDDLVDAGLQLGRAALGTARAVRAAVTSPPAEAPAATPVRPARSAPALRAPRAQPSWVVVDTDTDHWAERAARFGGTPNSLFVAVVAGALYASGYAAPGDPVRVGVPVSLRGPDAVDDERSNATGGVTVVVDDRPSAGGDLGPLRARCRAAFTAVGAGERPAAYHLQSLLQVLPIALVTRVVMAGPSGMPDAVASNLGRFDGLARVGDATAATVSFRGDARGVRPDRPERFGEGVQSWLLETEGRTTFAVAGFDETRVGSVSALRDAVRAELEAWGVRGDVA</sequence>
<dbReference type="GeneID" id="85484716"/>
<dbReference type="Proteomes" id="UP000182054">
    <property type="component" value="Unassembled WGS sequence"/>
</dbReference>
<proteinExistence type="predicted"/>
<gene>
    <name evidence="2" type="ORF">SAMN05444374_102248</name>
</gene>
<dbReference type="AlphaFoldDB" id="A0A1I0SSF6"/>
<evidence type="ECO:0008006" key="4">
    <source>
        <dbReference type="Google" id="ProtNLM"/>
    </source>
</evidence>
<dbReference type="RefSeq" id="WP_074921773.1">
    <property type="nucleotide sequence ID" value="NZ_FOJN01000002.1"/>
</dbReference>
<feature type="region of interest" description="Disordered" evidence="1">
    <location>
        <begin position="198"/>
        <end position="218"/>
    </location>
</feature>
<evidence type="ECO:0000313" key="3">
    <source>
        <dbReference type="Proteomes" id="UP000182054"/>
    </source>
</evidence>
<reference evidence="2 3" key="1">
    <citation type="submission" date="2016-10" db="EMBL/GenBank/DDBJ databases">
        <authorList>
            <person name="de Groot N.N."/>
        </authorList>
    </citation>
    <scope>NUCLEOTIDE SEQUENCE [LARGE SCALE GENOMIC DNA]</scope>
    <source>
        <strain evidence="2 3">DSM 44908</strain>
    </source>
</reference>
<protein>
    <recommendedName>
        <fullName evidence="4">Condensation domain-containing protein</fullName>
    </recommendedName>
</protein>